<feature type="compositionally biased region" description="Low complexity" evidence="2">
    <location>
        <begin position="572"/>
        <end position="598"/>
    </location>
</feature>
<feature type="compositionally biased region" description="Low complexity" evidence="2">
    <location>
        <begin position="647"/>
        <end position="656"/>
    </location>
</feature>
<proteinExistence type="predicted"/>
<dbReference type="SUPFAM" id="SSF54160">
    <property type="entry name" value="Chromo domain-like"/>
    <property type="match status" value="1"/>
</dbReference>
<feature type="compositionally biased region" description="Pro residues" evidence="2">
    <location>
        <begin position="561"/>
        <end position="571"/>
    </location>
</feature>
<dbReference type="OrthoDB" id="10068428at2759"/>
<feature type="compositionally biased region" description="Low complexity" evidence="2">
    <location>
        <begin position="195"/>
        <end position="207"/>
    </location>
</feature>
<feature type="region of interest" description="Disordered" evidence="2">
    <location>
        <begin position="1024"/>
        <end position="1053"/>
    </location>
</feature>
<dbReference type="Pfam" id="PF11717">
    <property type="entry name" value="Tudor-knot"/>
    <property type="match status" value="1"/>
</dbReference>
<dbReference type="AlphaFoldDB" id="A0A6A4W6P2"/>
<feature type="compositionally biased region" description="Low complexity" evidence="2">
    <location>
        <begin position="340"/>
        <end position="386"/>
    </location>
</feature>
<evidence type="ECO:0000256" key="1">
    <source>
        <dbReference type="SAM" id="Coils"/>
    </source>
</evidence>
<comment type="caution">
    <text evidence="4">The sequence shown here is derived from an EMBL/GenBank/DDBJ whole genome shotgun (WGS) entry which is preliminary data.</text>
</comment>
<feature type="compositionally biased region" description="Basic and acidic residues" evidence="2">
    <location>
        <begin position="661"/>
        <end position="675"/>
    </location>
</feature>
<feature type="coiled-coil region" evidence="1">
    <location>
        <begin position="989"/>
        <end position="1016"/>
    </location>
</feature>
<dbReference type="InterPro" id="IPR025995">
    <property type="entry name" value="Tudor-knot"/>
</dbReference>
<feature type="compositionally biased region" description="Polar residues" evidence="2">
    <location>
        <begin position="842"/>
        <end position="852"/>
    </location>
</feature>
<feature type="domain" description="Tudor-knot" evidence="3">
    <location>
        <begin position="34"/>
        <end position="76"/>
    </location>
</feature>
<feature type="compositionally biased region" description="Low complexity" evidence="2">
    <location>
        <begin position="541"/>
        <end position="560"/>
    </location>
</feature>
<feature type="compositionally biased region" description="Pro residues" evidence="2">
    <location>
        <begin position="599"/>
        <end position="609"/>
    </location>
</feature>
<organism evidence="4 5">
    <name type="scientific">Amphibalanus amphitrite</name>
    <name type="common">Striped barnacle</name>
    <name type="synonym">Balanus amphitrite</name>
    <dbReference type="NCBI Taxonomy" id="1232801"/>
    <lineage>
        <taxon>Eukaryota</taxon>
        <taxon>Metazoa</taxon>
        <taxon>Ecdysozoa</taxon>
        <taxon>Arthropoda</taxon>
        <taxon>Crustacea</taxon>
        <taxon>Multicrustacea</taxon>
        <taxon>Cirripedia</taxon>
        <taxon>Thoracica</taxon>
        <taxon>Thoracicalcarea</taxon>
        <taxon>Balanomorpha</taxon>
        <taxon>Balanoidea</taxon>
        <taxon>Balanidae</taxon>
        <taxon>Amphibalaninae</taxon>
        <taxon>Amphibalanus</taxon>
    </lineage>
</organism>
<feature type="region of interest" description="Disordered" evidence="2">
    <location>
        <begin position="86"/>
        <end position="300"/>
    </location>
</feature>
<feature type="compositionally biased region" description="Acidic residues" evidence="2">
    <location>
        <begin position="174"/>
        <end position="183"/>
    </location>
</feature>
<dbReference type="EMBL" id="VIIS01001368">
    <property type="protein sequence ID" value="KAF0299404.1"/>
    <property type="molecule type" value="Genomic_DNA"/>
</dbReference>
<feature type="compositionally biased region" description="Pro residues" evidence="2">
    <location>
        <begin position="623"/>
        <end position="646"/>
    </location>
</feature>
<keyword evidence="5" id="KW-1185">Reference proteome</keyword>
<feature type="compositionally biased region" description="Low complexity" evidence="2">
    <location>
        <begin position="900"/>
        <end position="909"/>
    </location>
</feature>
<evidence type="ECO:0000313" key="4">
    <source>
        <dbReference type="EMBL" id="KAF0299404.1"/>
    </source>
</evidence>
<protein>
    <recommendedName>
        <fullName evidence="3">Tudor-knot domain-containing protein</fullName>
    </recommendedName>
</protein>
<dbReference type="Gene3D" id="2.30.30.140">
    <property type="match status" value="1"/>
</dbReference>
<feature type="compositionally biased region" description="Polar residues" evidence="2">
    <location>
        <begin position="460"/>
        <end position="469"/>
    </location>
</feature>
<accession>A0A6A4W6P2</accession>
<gene>
    <name evidence="4" type="ORF">FJT64_027852</name>
</gene>
<dbReference type="InterPro" id="IPR016197">
    <property type="entry name" value="Chromo-like_dom_sf"/>
</dbReference>
<feature type="compositionally biased region" description="Basic residues" evidence="2">
    <location>
        <begin position="931"/>
        <end position="943"/>
    </location>
</feature>
<dbReference type="CDD" id="cd20104">
    <property type="entry name" value="MBT_PHF20L1-like"/>
    <property type="match status" value="1"/>
</dbReference>
<feature type="compositionally biased region" description="Low complexity" evidence="2">
    <location>
        <begin position="432"/>
        <end position="442"/>
    </location>
</feature>
<keyword evidence="1" id="KW-0175">Coiled coil</keyword>
<feature type="compositionally biased region" description="Basic and acidic residues" evidence="2">
    <location>
        <begin position="956"/>
        <end position="974"/>
    </location>
</feature>
<name>A0A6A4W6P2_AMPAM</name>
<feature type="compositionally biased region" description="Basic and acidic residues" evidence="2">
    <location>
        <begin position="734"/>
        <end position="830"/>
    </location>
</feature>
<feature type="compositionally biased region" description="Low complexity" evidence="2">
    <location>
        <begin position="867"/>
        <end position="893"/>
    </location>
</feature>
<dbReference type="GO" id="GO:0005694">
    <property type="term" value="C:chromosome"/>
    <property type="evidence" value="ECO:0007669"/>
    <property type="project" value="UniProtKB-ARBA"/>
</dbReference>
<feature type="region of interest" description="Disordered" evidence="2">
    <location>
        <begin position="328"/>
        <end position="974"/>
    </location>
</feature>
<evidence type="ECO:0000256" key="2">
    <source>
        <dbReference type="SAM" id="MobiDB-lite"/>
    </source>
</evidence>
<reference evidence="4 5" key="1">
    <citation type="submission" date="2019-07" db="EMBL/GenBank/DDBJ databases">
        <title>Draft genome assembly of a fouling barnacle, Amphibalanus amphitrite (Darwin, 1854): The first reference genome for Thecostraca.</title>
        <authorList>
            <person name="Kim W."/>
        </authorList>
    </citation>
    <scope>NUCLEOTIDE SEQUENCE [LARGE SCALE GENOMIC DNA]</scope>
    <source>
        <strain evidence="4">SNU_AA5</strain>
        <tissue evidence="4">Soma without cirri and trophi</tissue>
    </source>
</reference>
<feature type="compositionally biased region" description="Low complexity" evidence="2">
    <location>
        <begin position="97"/>
        <end position="131"/>
    </location>
</feature>
<feature type="compositionally biased region" description="Low complexity" evidence="2">
    <location>
        <begin position="610"/>
        <end position="622"/>
    </location>
</feature>
<feature type="compositionally biased region" description="Low complexity" evidence="2">
    <location>
        <begin position="274"/>
        <end position="297"/>
    </location>
</feature>
<evidence type="ECO:0000313" key="5">
    <source>
        <dbReference type="Proteomes" id="UP000440578"/>
    </source>
</evidence>
<sequence>MCSPSCPRSPETLPPYVDVQVGDKVSVLYKINSKKERTIYEAKVLQVDPVSPVRRYFIHYLNWNKRYDEWVKRNRIIENLSWAPTRARRNSRVETKPAATAAASAAGSVPSPSGGRRGRSPVVQSAPAASSTRGSTPASDVARSPGSSGRAAVRQSAERDRKTTRKGTPAPSDSEPEPAESAEDGAAARRRLARQRSTTSASRTGADAADDDGKTTPTRRGSRRVRKRDSETPVKSAASPSATRGEEDSNASAERTEQAGSDEGAAPKPRQAEADSTSDASAPAPASAAAAAAPADTRSSVSDIYEFTDECEDGFPARDASNKLKNVINTYGARPGRSPGAADNPPSTAAAAPPAPASSPAATAGTAPLPAAAGVSPGSPSLSPSPSKKRKLAGDDARSPLSTPSKAARRTPTRRAPGQTPSPRRPAKKRAASASPSPSSRAEPPLSTTGTVITPKLTVTKLTDFQLSRVTLVKASSVKPVTLPPPPRLQPAPQVLGAAEYKPAPLPGPAGRASSEPAQPLLPRAEPVRTPPPAAAKGLQPTPMAVVRPPVPAPAAAAVPQKPPVPRPTPVSVPGSSSAPVPAPAPSSAAAKTSVSAPAPVPAPAPTPVPASVSAPTKAPSAAAPPPSVSVAPPPAARAATPPPAPAAAASDSSSPGGREPTARWRHEPDSERRVAALSSPAKSSAGSGCDLTCRETIPGSPERVEGPGRPASAASDRMEMPFASLPSGVRPAAETERARRDGHEEPVRPKVESERLRREEPRPKVETDRPRPKPEAERVRPKPEPERPRAKAEESGRPRPELERTPAARREEAERVRREGAEEGRRERAVASAPDSPEGSEFSSKRGSAQVTPGGGRSPVSSEGEASPGTGAGAADAARPPASRSAAGTPSSEVNGLVASLAPASLPAGRGLRQQPPAPAAAEDDEPTSKRRRTRRRRRRISARSGKGVSDSDDLNDRSNGDRGDADPEARRAEKAYKYNFMVTFDDAADRQTRIQVLTEQIDKLRDRYSTVKAELGRVHRRIKKLKKKQRDTPAPPPESSVKKLRPSFVTP</sequence>
<evidence type="ECO:0000259" key="3">
    <source>
        <dbReference type="Pfam" id="PF11717"/>
    </source>
</evidence>
<dbReference type="Proteomes" id="UP000440578">
    <property type="component" value="Unassembled WGS sequence"/>
</dbReference>